<comment type="caution">
    <text evidence="1">The sequence shown here is derived from an EMBL/GenBank/DDBJ whole genome shotgun (WGS) entry which is preliminary data.</text>
</comment>
<accession>A0AAD5ML01</accession>
<proteinExistence type="predicted"/>
<dbReference type="AlphaFoldDB" id="A0AAD5ML01"/>
<sequence length="77" mass="8671">MVQGGLVRVSSASQRLLSSYPISALQGKFKCSQKLVEQETHNTKKIIICERHLETLKVKLPTILVNNFCIDPIVTYL</sequence>
<keyword evidence="2" id="KW-1185">Reference proteome</keyword>
<reference evidence="1" key="1">
    <citation type="submission" date="2021-06" db="EMBL/GenBank/DDBJ databases">
        <title>Parelaphostrongylus tenuis whole genome reference sequence.</title>
        <authorList>
            <person name="Garwood T.J."/>
            <person name="Larsen P.A."/>
            <person name="Fountain-Jones N.M."/>
            <person name="Garbe J.R."/>
            <person name="Macchietto M.G."/>
            <person name="Kania S.A."/>
            <person name="Gerhold R.W."/>
            <person name="Richards J.E."/>
            <person name="Wolf T.M."/>
        </authorList>
    </citation>
    <scope>NUCLEOTIDE SEQUENCE</scope>
    <source>
        <strain evidence="1">MNPRO001-30</strain>
        <tissue evidence="1">Meninges</tissue>
    </source>
</reference>
<protein>
    <submittedName>
        <fullName evidence="1">Uncharacterized protein</fullName>
    </submittedName>
</protein>
<gene>
    <name evidence="1" type="ORF">KIN20_019368</name>
</gene>
<evidence type="ECO:0000313" key="1">
    <source>
        <dbReference type="EMBL" id="KAJ1360407.1"/>
    </source>
</evidence>
<name>A0AAD5ML01_PARTN</name>
<dbReference type="EMBL" id="JAHQIW010003861">
    <property type="protein sequence ID" value="KAJ1360407.1"/>
    <property type="molecule type" value="Genomic_DNA"/>
</dbReference>
<dbReference type="Proteomes" id="UP001196413">
    <property type="component" value="Unassembled WGS sequence"/>
</dbReference>
<evidence type="ECO:0000313" key="2">
    <source>
        <dbReference type="Proteomes" id="UP001196413"/>
    </source>
</evidence>
<organism evidence="1 2">
    <name type="scientific">Parelaphostrongylus tenuis</name>
    <name type="common">Meningeal worm</name>
    <dbReference type="NCBI Taxonomy" id="148309"/>
    <lineage>
        <taxon>Eukaryota</taxon>
        <taxon>Metazoa</taxon>
        <taxon>Ecdysozoa</taxon>
        <taxon>Nematoda</taxon>
        <taxon>Chromadorea</taxon>
        <taxon>Rhabditida</taxon>
        <taxon>Rhabditina</taxon>
        <taxon>Rhabditomorpha</taxon>
        <taxon>Strongyloidea</taxon>
        <taxon>Metastrongylidae</taxon>
        <taxon>Parelaphostrongylus</taxon>
    </lineage>
</organism>